<dbReference type="AlphaFoldDB" id="A0A7Y6M0I5"/>
<accession>A0A7Y6M0I5</accession>
<comment type="caution">
    <text evidence="1">The sequence shown here is derived from an EMBL/GenBank/DDBJ whole genome shotgun (WGS) entry which is preliminary data.</text>
</comment>
<proteinExistence type="predicted"/>
<evidence type="ECO:0008006" key="3">
    <source>
        <dbReference type="Google" id="ProtNLM"/>
    </source>
</evidence>
<dbReference type="RefSeq" id="WP_175587503.1">
    <property type="nucleotide sequence ID" value="NZ_JABWGN010000001.1"/>
</dbReference>
<gene>
    <name evidence="1" type="ORF">HTZ77_01010</name>
</gene>
<evidence type="ECO:0000313" key="2">
    <source>
        <dbReference type="Proteomes" id="UP000586042"/>
    </source>
</evidence>
<protein>
    <recommendedName>
        <fullName evidence="3">Aminoglycoside phosphotransferase</fullName>
    </recommendedName>
</protein>
<organism evidence="1 2">
    <name type="scientific">Nonomuraea montanisoli</name>
    <dbReference type="NCBI Taxonomy" id="2741721"/>
    <lineage>
        <taxon>Bacteria</taxon>
        <taxon>Bacillati</taxon>
        <taxon>Actinomycetota</taxon>
        <taxon>Actinomycetes</taxon>
        <taxon>Streptosporangiales</taxon>
        <taxon>Streptosporangiaceae</taxon>
        <taxon>Nonomuraea</taxon>
    </lineage>
</organism>
<sequence length="61" mass="6915">MGLTAREWDLWPTALTYMLLEWGVWAAIHGDEVGDWDDPRQAAFLADLLAVDVTRYPPARA</sequence>
<dbReference type="Proteomes" id="UP000586042">
    <property type="component" value="Unassembled WGS sequence"/>
</dbReference>
<name>A0A7Y6M0I5_9ACTN</name>
<evidence type="ECO:0000313" key="1">
    <source>
        <dbReference type="EMBL" id="NUW30017.1"/>
    </source>
</evidence>
<dbReference type="EMBL" id="JABWGN010000001">
    <property type="protein sequence ID" value="NUW30017.1"/>
    <property type="molecule type" value="Genomic_DNA"/>
</dbReference>
<reference evidence="1 2" key="1">
    <citation type="submission" date="2020-06" db="EMBL/GenBank/DDBJ databases">
        <title>Nonomuraea sp. SMC257, a novel actinomycete isolated from soil.</title>
        <authorList>
            <person name="Chanama M."/>
        </authorList>
    </citation>
    <scope>NUCLEOTIDE SEQUENCE [LARGE SCALE GENOMIC DNA]</scope>
    <source>
        <strain evidence="1 2">SMC257</strain>
    </source>
</reference>
<keyword evidence="2" id="KW-1185">Reference proteome</keyword>